<organism evidence="3 4">
    <name type="scientific">Aspergillus fijiensis CBS 313.89</name>
    <dbReference type="NCBI Taxonomy" id="1448319"/>
    <lineage>
        <taxon>Eukaryota</taxon>
        <taxon>Fungi</taxon>
        <taxon>Dikarya</taxon>
        <taxon>Ascomycota</taxon>
        <taxon>Pezizomycotina</taxon>
        <taxon>Eurotiomycetes</taxon>
        <taxon>Eurotiomycetidae</taxon>
        <taxon>Eurotiales</taxon>
        <taxon>Aspergillaceae</taxon>
        <taxon>Aspergillus</taxon>
    </lineage>
</organism>
<dbReference type="AlphaFoldDB" id="A0A8G1RY54"/>
<dbReference type="OrthoDB" id="5041285at2759"/>
<gene>
    <name evidence="3" type="ORF">BO72DRAFT_464980</name>
</gene>
<dbReference type="GeneID" id="63864003"/>
<evidence type="ECO:0000259" key="2">
    <source>
        <dbReference type="Pfam" id="PF13472"/>
    </source>
</evidence>
<feature type="signal peptide" evidence="1">
    <location>
        <begin position="1"/>
        <end position="18"/>
    </location>
</feature>
<evidence type="ECO:0000256" key="1">
    <source>
        <dbReference type="SAM" id="SignalP"/>
    </source>
</evidence>
<dbReference type="InterPro" id="IPR037459">
    <property type="entry name" value="RhgT-like"/>
</dbReference>
<protein>
    <submittedName>
        <fullName evidence="3">SGNH hydrolase</fullName>
    </submittedName>
</protein>
<keyword evidence="4" id="KW-1185">Reference proteome</keyword>
<dbReference type="SUPFAM" id="SSF52266">
    <property type="entry name" value="SGNH hydrolase"/>
    <property type="match status" value="1"/>
</dbReference>
<dbReference type="EMBL" id="KZ824623">
    <property type="protein sequence ID" value="RAK82132.1"/>
    <property type="molecule type" value="Genomic_DNA"/>
</dbReference>
<name>A0A8G1RY54_9EURO</name>
<dbReference type="GO" id="GO:0016787">
    <property type="term" value="F:hydrolase activity"/>
    <property type="evidence" value="ECO:0007669"/>
    <property type="project" value="UniProtKB-KW"/>
</dbReference>
<dbReference type="Gene3D" id="3.40.50.1110">
    <property type="entry name" value="SGNH hydrolase"/>
    <property type="match status" value="1"/>
</dbReference>
<feature type="domain" description="SGNH hydrolase-type esterase" evidence="2">
    <location>
        <begin position="39"/>
        <end position="224"/>
    </location>
</feature>
<dbReference type="InterPro" id="IPR013830">
    <property type="entry name" value="SGNH_hydro"/>
</dbReference>
<evidence type="ECO:0000313" key="3">
    <source>
        <dbReference type="EMBL" id="RAK82132.1"/>
    </source>
</evidence>
<feature type="chain" id="PRO_5034832106" evidence="1">
    <location>
        <begin position="19"/>
        <end position="269"/>
    </location>
</feature>
<dbReference type="PANTHER" id="PTHR43695:SF2">
    <property type="entry name" value="PUTATIVE (AFU_ORTHOLOGUE AFUA_2G17250)-RELATED"/>
    <property type="match status" value="1"/>
</dbReference>
<sequence length="269" mass="28297">MKLNLLTLLPFLTHSTTAHPSPSPKSQAPTSIPPIFFLAGDSTTAKQSTGGGGWGNGFLNTTLHHGATGTNYGVNGRTTVSYRADGYWATVLAGVASAHASGTHSPYVTIQFGHNDQKAAANISIAEYTSNLEVFVGDVRAAGGTPILVTPLSRRGYDNSTGTPLVVENLADQRAATIAAAQATGARWIDLNAASTRYLNAIGPADAWTYNLVADDQTHLNAQGSVVFGGLVAELIGGVLPDLKREGFVVVEETLREDLDEGVYFWPDL</sequence>
<keyword evidence="1" id="KW-0732">Signal</keyword>
<accession>A0A8G1RY54</accession>
<dbReference type="VEuPathDB" id="FungiDB:BO72DRAFT_464980"/>
<keyword evidence="3" id="KW-0378">Hydrolase</keyword>
<dbReference type="RefSeq" id="XP_040806142.1">
    <property type="nucleotide sequence ID" value="XM_040946670.1"/>
</dbReference>
<reference evidence="3 4" key="1">
    <citation type="submission" date="2018-02" db="EMBL/GenBank/DDBJ databases">
        <title>The genomes of Aspergillus section Nigri reveals drivers in fungal speciation.</title>
        <authorList>
            <consortium name="DOE Joint Genome Institute"/>
            <person name="Vesth T.C."/>
            <person name="Nybo J."/>
            <person name="Theobald S."/>
            <person name="Brandl J."/>
            <person name="Frisvad J.C."/>
            <person name="Nielsen K.F."/>
            <person name="Lyhne E.K."/>
            <person name="Kogle M.E."/>
            <person name="Kuo A."/>
            <person name="Riley R."/>
            <person name="Clum A."/>
            <person name="Nolan M."/>
            <person name="Lipzen A."/>
            <person name="Salamov A."/>
            <person name="Henrissat B."/>
            <person name="Wiebenga A."/>
            <person name="De vries R.P."/>
            <person name="Grigoriev I.V."/>
            <person name="Mortensen U.H."/>
            <person name="Andersen M.R."/>
            <person name="Baker S.E."/>
        </authorList>
    </citation>
    <scope>NUCLEOTIDE SEQUENCE [LARGE SCALE GENOMIC DNA]</scope>
    <source>
        <strain evidence="3 4">CBS 313.89</strain>
    </source>
</reference>
<dbReference type="Proteomes" id="UP000249789">
    <property type="component" value="Unassembled WGS sequence"/>
</dbReference>
<evidence type="ECO:0000313" key="4">
    <source>
        <dbReference type="Proteomes" id="UP000249789"/>
    </source>
</evidence>
<dbReference type="InterPro" id="IPR036514">
    <property type="entry name" value="SGNH_hydro_sf"/>
</dbReference>
<dbReference type="PANTHER" id="PTHR43695">
    <property type="entry name" value="PUTATIVE (AFU_ORTHOLOGUE AFUA_2G17250)-RELATED"/>
    <property type="match status" value="1"/>
</dbReference>
<proteinExistence type="predicted"/>
<dbReference type="Pfam" id="PF13472">
    <property type="entry name" value="Lipase_GDSL_2"/>
    <property type="match status" value="1"/>
</dbReference>